<feature type="binding site" evidence="5">
    <location>
        <position position="247"/>
    </location>
    <ligand>
        <name>S-methyl-5'-thioadenosine</name>
        <dbReference type="ChEBI" id="CHEBI:17509"/>
    </ligand>
</feature>
<dbReference type="RefSeq" id="WP_129002833.1">
    <property type="nucleotide sequence ID" value="NZ_SDHZ01000001.1"/>
</dbReference>
<dbReference type="PANTHER" id="PTHR43317:SF1">
    <property type="entry name" value="THERMOSPERMINE SYNTHASE ACAULIS5"/>
    <property type="match status" value="1"/>
</dbReference>
<feature type="binding site" evidence="5">
    <location>
        <position position="321"/>
    </location>
    <ligand>
        <name>S-methyl-5'-thioadenosine</name>
        <dbReference type="ChEBI" id="CHEBI:17509"/>
    </ligand>
</feature>
<dbReference type="CDD" id="cd02440">
    <property type="entry name" value="AdoMet_MTases"/>
    <property type="match status" value="1"/>
</dbReference>
<dbReference type="Gene3D" id="3.40.50.150">
    <property type="entry name" value="Vaccinia Virus protein VP39"/>
    <property type="match status" value="1"/>
</dbReference>
<name>A0A4Q1DEG8_9BACT</name>
<feature type="transmembrane region" description="Helical" evidence="5">
    <location>
        <begin position="143"/>
        <end position="166"/>
    </location>
</feature>
<dbReference type="GO" id="GO:0008295">
    <property type="term" value="P:spermidine biosynthetic process"/>
    <property type="evidence" value="ECO:0007669"/>
    <property type="project" value="UniProtKB-UniRule"/>
</dbReference>
<evidence type="ECO:0000259" key="7">
    <source>
        <dbReference type="PROSITE" id="PS51006"/>
    </source>
</evidence>
<evidence type="ECO:0000256" key="1">
    <source>
        <dbReference type="ARBA" id="ARBA00007867"/>
    </source>
</evidence>
<feature type="transmembrane region" description="Helical" evidence="5">
    <location>
        <begin position="203"/>
        <end position="221"/>
    </location>
</feature>
<dbReference type="SUPFAM" id="SSF53335">
    <property type="entry name" value="S-adenosyl-L-methionine-dependent methyltransferases"/>
    <property type="match status" value="1"/>
</dbReference>
<dbReference type="EMBL" id="SDHZ01000001">
    <property type="protein sequence ID" value="RXK87083.1"/>
    <property type="molecule type" value="Genomic_DNA"/>
</dbReference>
<dbReference type="EC" id="2.5.1.16" evidence="5"/>
<dbReference type="GO" id="GO:0004766">
    <property type="term" value="F:spermidine synthase activity"/>
    <property type="evidence" value="ECO:0007669"/>
    <property type="project" value="UniProtKB-UniRule"/>
</dbReference>
<evidence type="ECO:0000313" key="8">
    <source>
        <dbReference type="EMBL" id="RXK87083.1"/>
    </source>
</evidence>
<keyword evidence="9" id="KW-1185">Reference proteome</keyword>
<feature type="transmembrane region" description="Helical" evidence="5">
    <location>
        <begin position="172"/>
        <end position="191"/>
    </location>
</feature>
<comment type="subcellular location">
    <subcellularLocation>
        <location evidence="5">Cell membrane</location>
        <topology evidence="5">Multi-pass membrane protein</topology>
    </subcellularLocation>
</comment>
<comment type="catalytic activity">
    <reaction evidence="5">
        <text>S-adenosyl 3-(methylsulfanyl)propylamine + putrescine = S-methyl-5'-thioadenosine + spermidine + H(+)</text>
        <dbReference type="Rhea" id="RHEA:12721"/>
        <dbReference type="ChEBI" id="CHEBI:15378"/>
        <dbReference type="ChEBI" id="CHEBI:17509"/>
        <dbReference type="ChEBI" id="CHEBI:57443"/>
        <dbReference type="ChEBI" id="CHEBI:57834"/>
        <dbReference type="ChEBI" id="CHEBI:326268"/>
        <dbReference type="EC" id="2.5.1.16"/>
    </reaction>
</comment>
<evidence type="ECO:0000256" key="4">
    <source>
        <dbReference type="ARBA" id="ARBA00023115"/>
    </source>
</evidence>
<dbReference type="NCBIfam" id="NF002956">
    <property type="entry name" value="PRK03612.1"/>
    <property type="match status" value="1"/>
</dbReference>
<protein>
    <recommendedName>
        <fullName evidence="5">Polyamine aminopropyltransferase</fullName>
    </recommendedName>
    <alternativeName>
        <fullName evidence="5">Putrescine aminopropyltransferase</fullName>
        <shortName evidence="5">PAPT</shortName>
    </alternativeName>
    <alternativeName>
        <fullName evidence="5">Spermidine synthase</fullName>
        <shortName evidence="5">SPDS</shortName>
        <shortName evidence="5">SPDSY</shortName>
        <ecNumber evidence="5">2.5.1.16</ecNumber>
    </alternativeName>
</protein>
<reference evidence="8 9" key="1">
    <citation type="submission" date="2019-01" db="EMBL/GenBank/DDBJ databases">
        <title>Filimonas sp. strain TTM-71.</title>
        <authorList>
            <person name="Chen W.-M."/>
        </authorList>
    </citation>
    <scope>NUCLEOTIDE SEQUENCE [LARGE SCALE GENOMIC DNA]</scope>
    <source>
        <strain evidence="8 9">TTM-71</strain>
    </source>
</reference>
<dbReference type="InterPro" id="IPR036259">
    <property type="entry name" value="MFS_trans_sf"/>
</dbReference>
<comment type="pathway">
    <text evidence="5">Amine and polyamine biosynthesis; spermidine biosynthesis; spermidine from putrescine: step 1/1.</text>
</comment>
<dbReference type="InterPro" id="IPR001045">
    <property type="entry name" value="Spermi_synthase"/>
</dbReference>
<dbReference type="AlphaFoldDB" id="A0A4Q1DEG8"/>
<feature type="binding site" evidence="5">
    <location>
        <position position="301"/>
    </location>
    <ligand>
        <name>spermidine</name>
        <dbReference type="ChEBI" id="CHEBI:57834"/>
    </ligand>
</feature>
<evidence type="ECO:0000256" key="2">
    <source>
        <dbReference type="ARBA" id="ARBA00022679"/>
    </source>
</evidence>
<feature type="binding site" evidence="5">
    <location>
        <position position="277"/>
    </location>
    <ligand>
        <name>spermidine</name>
        <dbReference type="ChEBI" id="CHEBI:57834"/>
    </ligand>
</feature>
<evidence type="ECO:0000313" key="9">
    <source>
        <dbReference type="Proteomes" id="UP000290545"/>
    </source>
</evidence>
<comment type="caution">
    <text evidence="5">Lacks conserved residue(s) required for the propagation of feature annotation.</text>
</comment>
<keyword evidence="5" id="KW-1133">Transmembrane helix</keyword>
<dbReference type="SUPFAM" id="SSF103473">
    <property type="entry name" value="MFS general substrate transporter"/>
    <property type="match status" value="1"/>
</dbReference>
<comment type="similarity">
    <text evidence="1 5">Belongs to the spermidine/spermine synthase family.</text>
</comment>
<organism evidence="8 9">
    <name type="scientific">Filimonas effusa</name>
    <dbReference type="NCBI Taxonomy" id="2508721"/>
    <lineage>
        <taxon>Bacteria</taxon>
        <taxon>Pseudomonadati</taxon>
        <taxon>Bacteroidota</taxon>
        <taxon>Chitinophagia</taxon>
        <taxon>Chitinophagales</taxon>
        <taxon>Chitinophagaceae</taxon>
        <taxon>Filimonas</taxon>
    </lineage>
</organism>
<dbReference type="FunFam" id="3.40.50.150:FF:000088">
    <property type="entry name" value="Polyamine aminopropyltransferase"/>
    <property type="match status" value="1"/>
</dbReference>
<evidence type="ECO:0000256" key="5">
    <source>
        <dbReference type="HAMAP-Rule" id="MF_00198"/>
    </source>
</evidence>
<dbReference type="Pfam" id="PF01564">
    <property type="entry name" value="Spermine_synth"/>
    <property type="match status" value="1"/>
</dbReference>
<dbReference type="InterPro" id="IPR030374">
    <property type="entry name" value="PABS"/>
</dbReference>
<dbReference type="NCBIfam" id="NF037959">
    <property type="entry name" value="MFS_SpdSyn"/>
    <property type="match status" value="1"/>
</dbReference>
<keyword evidence="5" id="KW-0812">Transmembrane</keyword>
<feature type="transmembrane region" description="Helical" evidence="5">
    <location>
        <begin position="16"/>
        <end position="44"/>
    </location>
</feature>
<gene>
    <name evidence="5" type="primary">speE</name>
    <name evidence="8" type="ORF">ESB13_09940</name>
</gene>
<keyword evidence="5" id="KW-1003">Cell membrane</keyword>
<dbReference type="InterPro" id="IPR029063">
    <property type="entry name" value="SAM-dependent_MTases_sf"/>
</dbReference>
<dbReference type="PROSITE" id="PS51006">
    <property type="entry name" value="PABS_2"/>
    <property type="match status" value="1"/>
</dbReference>
<keyword evidence="5" id="KW-0472">Membrane</keyword>
<evidence type="ECO:0000256" key="6">
    <source>
        <dbReference type="PROSITE-ProRule" id="PRU00354"/>
    </source>
</evidence>
<feature type="active site" description="Proton acceptor" evidence="5 6">
    <location>
        <position position="373"/>
    </location>
</feature>
<dbReference type="OrthoDB" id="9793120at2"/>
<feature type="transmembrane region" description="Helical" evidence="5">
    <location>
        <begin position="110"/>
        <end position="131"/>
    </location>
</feature>
<accession>A0A4Q1DEG8</accession>
<feature type="binding site" evidence="5">
    <location>
        <begin position="355"/>
        <end position="356"/>
    </location>
    <ligand>
        <name>S-methyl-5'-thioadenosine</name>
        <dbReference type="ChEBI" id="CHEBI:17509"/>
    </ligand>
</feature>
<proteinExistence type="inferred from homology"/>
<feature type="transmembrane region" description="Helical" evidence="5">
    <location>
        <begin position="80"/>
        <end position="104"/>
    </location>
</feature>
<dbReference type="GO" id="GO:0010487">
    <property type="term" value="F:thermospermine synthase activity"/>
    <property type="evidence" value="ECO:0007669"/>
    <property type="project" value="UniProtKB-ARBA"/>
</dbReference>
<comment type="function">
    <text evidence="5">Catalyzes the irreversible transfer of a propylamine group from the amino donor S-adenosylmethioninamine (decarboxy-AdoMet) to putrescine (1,4-diaminobutane) to yield spermidine.</text>
</comment>
<dbReference type="GO" id="GO:0005886">
    <property type="term" value="C:plasma membrane"/>
    <property type="evidence" value="ECO:0007669"/>
    <property type="project" value="UniProtKB-SubCell"/>
</dbReference>
<dbReference type="UniPathway" id="UPA00248">
    <property type="reaction ID" value="UER00314"/>
</dbReference>
<feature type="domain" description="PABS" evidence="7">
    <location>
        <begin position="219"/>
        <end position="452"/>
    </location>
</feature>
<evidence type="ECO:0000256" key="3">
    <source>
        <dbReference type="ARBA" id="ARBA00023066"/>
    </source>
</evidence>
<sequence length="514" mass="57845">MDNVTETSPKKDSAQWLLLTAVFIIATCGLIYELVAGTLASYVLGDSVTQFSTIIGVYLFSMGVGSYLSKYFNGNLLRWFIQIELLVGIIGGFSSAILFITFPLAASFRLILYAIVFITGVLVGLEIPLLMRLLQDRVSFKELVSRVFAVDYVGALLASLIFPLLLVPYLGLIRTSLFFGMLNIIVGWYLLYRFKGEVKRAALIKVMAIAFLLAEIAAFVWSDSIMKLSEQLQFSDKVVYATSSSYQRIVLTHSRKELKLFLNGNLQFSSADEYRYHEALVHPAMQASGSPKQVLVMGGGDGLAVREILKYPCVQHVTLVDLDAAMTKLFTSNPMLTSINKHSFSDGRVSIYNKDAFIWLRDNRKQFDCIIIDFPDPSNFSVGKLYTSAFYQLVKRALSPGGYAVIQSTSPYVAPSSFWCVSETLRSVGFTTVPYHNYVPSFGEWGYIMASMRQDYQVPDTFAIPVRYMSKPVMQQMLFFPEDMKPTAPVTVNRLNNQALVEYFEKEWSHYSDQ</sequence>
<keyword evidence="3 5" id="KW-0745">Spermidine biosynthesis</keyword>
<feature type="transmembrane region" description="Helical" evidence="5">
    <location>
        <begin position="50"/>
        <end position="68"/>
    </location>
</feature>
<comment type="caution">
    <text evidence="8">The sequence shown here is derived from an EMBL/GenBank/DDBJ whole genome shotgun (WGS) entry which is preliminary data.</text>
</comment>
<dbReference type="Proteomes" id="UP000290545">
    <property type="component" value="Unassembled WGS sequence"/>
</dbReference>
<dbReference type="PANTHER" id="PTHR43317">
    <property type="entry name" value="THERMOSPERMINE SYNTHASE ACAULIS5"/>
    <property type="match status" value="1"/>
</dbReference>
<comment type="subunit">
    <text evidence="5">Homodimer or homotetramer.</text>
</comment>
<dbReference type="HAMAP" id="MF_00198">
    <property type="entry name" value="Spermidine_synth"/>
    <property type="match status" value="1"/>
</dbReference>
<keyword evidence="4 5" id="KW-0620">Polyamine biosynthesis</keyword>
<keyword evidence="2 5" id="KW-0808">Transferase</keyword>